<dbReference type="AlphaFoldDB" id="Q4S460"/>
<protein>
    <submittedName>
        <fullName evidence="2">(spotted green pufferfish) hypothetical protein</fullName>
    </submittedName>
</protein>
<reference evidence="2" key="2">
    <citation type="submission" date="2004-02" db="EMBL/GenBank/DDBJ databases">
        <authorList>
            <consortium name="Genoscope"/>
            <consortium name="Whitehead Institute Centre for Genome Research"/>
        </authorList>
    </citation>
    <scope>NUCLEOTIDE SEQUENCE</scope>
</reference>
<comment type="caution">
    <text evidence="2">The sequence shown here is derived from an EMBL/GenBank/DDBJ whole genome shotgun (WGS) entry which is preliminary data.</text>
</comment>
<evidence type="ECO:0000259" key="1">
    <source>
        <dbReference type="Pfam" id="PF14728"/>
    </source>
</evidence>
<reference evidence="2" key="1">
    <citation type="journal article" date="2004" name="Nature">
        <title>Genome duplication in the teleost fish Tetraodon nigroviridis reveals the early vertebrate proto-karyotype.</title>
        <authorList>
            <person name="Jaillon O."/>
            <person name="Aury J.-M."/>
            <person name="Brunet F."/>
            <person name="Petit J.-L."/>
            <person name="Stange-Thomann N."/>
            <person name="Mauceli E."/>
            <person name="Bouneau L."/>
            <person name="Fischer C."/>
            <person name="Ozouf-Costaz C."/>
            <person name="Bernot A."/>
            <person name="Nicaud S."/>
            <person name="Jaffe D."/>
            <person name="Fisher S."/>
            <person name="Lutfalla G."/>
            <person name="Dossat C."/>
            <person name="Segurens B."/>
            <person name="Dasilva C."/>
            <person name="Salanoubat M."/>
            <person name="Levy M."/>
            <person name="Boudet N."/>
            <person name="Castellano S."/>
            <person name="Anthouard V."/>
            <person name="Jubin C."/>
            <person name="Castelli V."/>
            <person name="Katinka M."/>
            <person name="Vacherie B."/>
            <person name="Biemont C."/>
            <person name="Skalli Z."/>
            <person name="Cattolico L."/>
            <person name="Poulain J."/>
            <person name="De Berardinis V."/>
            <person name="Cruaud C."/>
            <person name="Duprat S."/>
            <person name="Brottier P."/>
            <person name="Coutanceau J.-P."/>
            <person name="Gouzy J."/>
            <person name="Parra G."/>
            <person name="Lardier G."/>
            <person name="Chapple C."/>
            <person name="McKernan K.J."/>
            <person name="McEwan P."/>
            <person name="Bosak S."/>
            <person name="Kellis M."/>
            <person name="Volff J.-N."/>
            <person name="Guigo R."/>
            <person name="Zody M.C."/>
            <person name="Mesirov J."/>
            <person name="Lindblad-Toh K."/>
            <person name="Birren B."/>
            <person name="Nusbaum C."/>
            <person name="Kahn D."/>
            <person name="Robinson-Rechavi M."/>
            <person name="Laudet V."/>
            <person name="Schachter V."/>
            <person name="Quetier F."/>
            <person name="Saurin W."/>
            <person name="Scarpelli C."/>
            <person name="Wincker P."/>
            <person name="Lander E.S."/>
            <person name="Weissenbach J."/>
            <person name="Roest Crollius H."/>
        </authorList>
    </citation>
    <scope>NUCLEOTIDE SEQUENCE [LARGE SCALE GENOMIC DNA]</scope>
</reference>
<organism evidence="2">
    <name type="scientific">Tetraodon nigroviridis</name>
    <name type="common">Spotted green pufferfish</name>
    <name type="synonym">Chelonodon nigroviridis</name>
    <dbReference type="NCBI Taxonomy" id="99883"/>
    <lineage>
        <taxon>Eukaryota</taxon>
        <taxon>Metazoa</taxon>
        <taxon>Chordata</taxon>
        <taxon>Craniata</taxon>
        <taxon>Vertebrata</taxon>
        <taxon>Euteleostomi</taxon>
        <taxon>Actinopterygii</taxon>
        <taxon>Neopterygii</taxon>
        <taxon>Teleostei</taxon>
        <taxon>Neoteleostei</taxon>
        <taxon>Acanthomorphata</taxon>
        <taxon>Eupercaria</taxon>
        <taxon>Tetraodontiformes</taxon>
        <taxon>Tetradontoidea</taxon>
        <taxon>Tetraodontidae</taxon>
        <taxon>Tetraodon</taxon>
    </lineage>
</organism>
<name>Q4S460_TETNG</name>
<dbReference type="KEGG" id="tng:GSTEN00024333G001"/>
<dbReference type="InterPro" id="IPR028074">
    <property type="entry name" value="PHTB1_GAE_dom"/>
</dbReference>
<gene>
    <name evidence="2" type="ORF">GSTENG00024333001</name>
</gene>
<sequence>IGSSTSLKFSAFLNGRYLPADLRGDITVSYNSPTGKLRTLPAH</sequence>
<dbReference type="EMBL" id="CAAE01014743">
    <property type="protein sequence ID" value="CAG04572.1"/>
    <property type="molecule type" value="Genomic_DNA"/>
</dbReference>
<feature type="non-terminal residue" evidence="2">
    <location>
        <position position="1"/>
    </location>
</feature>
<dbReference type="Pfam" id="PF14728">
    <property type="entry name" value="PTHB1_GAE"/>
    <property type="match status" value="1"/>
</dbReference>
<accession>Q4S460</accession>
<evidence type="ECO:0000313" key="2">
    <source>
        <dbReference type="EMBL" id="CAG04572.1"/>
    </source>
</evidence>
<proteinExistence type="predicted"/>
<feature type="domain" description="PTHB1 GAE" evidence="1">
    <location>
        <begin position="2"/>
        <end position="39"/>
    </location>
</feature>